<evidence type="ECO:0000256" key="4">
    <source>
        <dbReference type="ARBA" id="ARBA00022484"/>
    </source>
</evidence>
<keyword evidence="8" id="KW-0949">S-adenosyl-L-methionine</keyword>
<keyword evidence="13" id="KW-0946">Virion</keyword>
<dbReference type="Proteomes" id="UP001161516">
    <property type="component" value="Segment"/>
</dbReference>
<keyword evidence="12" id="KW-0067">ATP-binding</keyword>
<comment type="catalytic activity">
    <reaction evidence="22">
        <text>a 5'-end (5'-triphosphoguanosine)-adenylyl-adenylyl-cytidylyl-adenosine in mRNA + S-adenosyl-L-methionine = a 5'-end (5'-triphosphoguanosine)-(2'-O-methyladenylyl)-adenylyl-cytidylyl-adenosine in mRNA + S-adenosyl-L-homocysteine + H(+)</text>
        <dbReference type="Rhea" id="RHEA:65380"/>
        <dbReference type="Rhea" id="RHEA-COMP:16797"/>
        <dbReference type="Rhea" id="RHEA-COMP:16801"/>
        <dbReference type="ChEBI" id="CHEBI:15378"/>
        <dbReference type="ChEBI" id="CHEBI:57856"/>
        <dbReference type="ChEBI" id="CHEBI:59789"/>
        <dbReference type="ChEBI" id="CHEBI:156482"/>
        <dbReference type="ChEBI" id="CHEBI:156484"/>
    </reaction>
</comment>
<evidence type="ECO:0000256" key="7">
    <source>
        <dbReference type="ARBA" id="ARBA00022679"/>
    </source>
</evidence>
<dbReference type="Pfam" id="PF00946">
    <property type="entry name" value="Mononeg_RNA_pol"/>
    <property type="match status" value="1"/>
</dbReference>
<dbReference type="PROSITE" id="PS50526">
    <property type="entry name" value="RDRP_SSRNA_NEG_NONSEG"/>
    <property type="match status" value="1"/>
</dbReference>
<evidence type="ECO:0000256" key="12">
    <source>
        <dbReference type="ARBA" id="ARBA00022840"/>
    </source>
</evidence>
<keyword evidence="10" id="KW-0547">Nucleotide-binding</keyword>
<reference evidence="27" key="2">
    <citation type="submission" date="2022-08" db="EMBL/GenBank/DDBJ databases">
        <authorList>
            <person name="Wu H."/>
            <person name="Pang R."/>
            <person name="Cheng T."/>
            <person name="Xue L."/>
            <person name="Zeng H."/>
            <person name="Lei T."/>
            <person name="Chen M."/>
            <person name="Wu S."/>
            <person name="Ding Y."/>
            <person name="Zhang J."/>
            <person name="Shi M."/>
            <person name="Wu Q."/>
        </authorList>
    </citation>
    <scope>NUCLEOTIDE SEQUENCE</scope>
    <source>
        <strain evidence="27">USA/2013</strain>
    </source>
</reference>
<keyword evidence="15" id="KW-0506">mRNA capping</keyword>
<evidence type="ECO:0000313" key="28">
    <source>
        <dbReference type="Proteomes" id="UP001161516"/>
    </source>
</evidence>
<accession>A0A916LL31</accession>
<keyword evidence="7" id="KW-0808">Transferase</keyword>
<dbReference type="GO" id="GO:0005524">
    <property type="term" value="F:ATP binding"/>
    <property type="evidence" value="ECO:0007669"/>
    <property type="project" value="UniProtKB-KW"/>
</dbReference>
<dbReference type="RefSeq" id="YP_010802331.1">
    <property type="nucleotide sequence ID" value="NC_076988.1"/>
</dbReference>
<dbReference type="GO" id="GO:0044423">
    <property type="term" value="C:virion component"/>
    <property type="evidence" value="ECO:0007669"/>
    <property type="project" value="UniProtKB-KW"/>
</dbReference>
<keyword evidence="6" id="KW-0507">mRNA processing</keyword>
<evidence type="ECO:0000256" key="2">
    <source>
        <dbReference type="ARBA" id="ARBA00012494"/>
    </source>
</evidence>
<comment type="subcellular location">
    <subcellularLocation>
        <location evidence="1">Virion</location>
    </subcellularLocation>
</comment>
<protein>
    <recommendedName>
        <fullName evidence="21">Replicase</fullName>
        <ecNumber evidence="19">2.1.1.375</ecNumber>
        <ecNumber evidence="2">2.7.7.48</ecNumber>
        <ecNumber evidence="3">2.7.7.88</ecNumber>
    </recommendedName>
    <alternativeName>
        <fullName evidence="20">Transcriptase</fullName>
    </alternativeName>
</protein>
<evidence type="ECO:0000256" key="10">
    <source>
        <dbReference type="ARBA" id="ARBA00022741"/>
    </source>
</evidence>
<evidence type="ECO:0000256" key="13">
    <source>
        <dbReference type="ARBA" id="ARBA00022844"/>
    </source>
</evidence>
<dbReference type="InterPro" id="IPR025786">
    <property type="entry name" value="Mononega_L_MeTrfase"/>
</dbReference>
<evidence type="ECO:0000256" key="6">
    <source>
        <dbReference type="ARBA" id="ARBA00022664"/>
    </source>
</evidence>
<keyword evidence="14" id="KW-0693">Viral RNA replication</keyword>
<keyword evidence="9" id="KW-0548">Nucleotidyltransferase</keyword>
<evidence type="ECO:0000256" key="15">
    <source>
        <dbReference type="ARBA" id="ARBA00023042"/>
    </source>
</evidence>
<evidence type="ECO:0000256" key="19">
    <source>
        <dbReference type="ARBA" id="ARBA00026099"/>
    </source>
</evidence>
<evidence type="ECO:0000256" key="14">
    <source>
        <dbReference type="ARBA" id="ARBA00022953"/>
    </source>
</evidence>
<evidence type="ECO:0000259" key="26">
    <source>
        <dbReference type="PROSITE" id="PS51590"/>
    </source>
</evidence>
<evidence type="ECO:0000256" key="3">
    <source>
        <dbReference type="ARBA" id="ARBA00012582"/>
    </source>
</evidence>
<evidence type="ECO:0000259" key="25">
    <source>
        <dbReference type="PROSITE" id="PS50526"/>
    </source>
</evidence>
<evidence type="ECO:0000256" key="9">
    <source>
        <dbReference type="ARBA" id="ARBA00022695"/>
    </source>
</evidence>
<keyword evidence="4 27" id="KW-0696">RNA-directed RNA polymerase</keyword>
<dbReference type="GO" id="GO:0003968">
    <property type="term" value="F:RNA-directed RNA polymerase activity"/>
    <property type="evidence" value="ECO:0007669"/>
    <property type="project" value="UniProtKB-KW"/>
</dbReference>
<dbReference type="EMBL" id="BK061669">
    <property type="protein sequence ID" value="DAZ90591.1"/>
    <property type="molecule type" value="Viral_cRNA"/>
</dbReference>
<dbReference type="InterPro" id="IPR014023">
    <property type="entry name" value="Mononeg_RNA_pol_cat"/>
</dbReference>
<evidence type="ECO:0000256" key="22">
    <source>
        <dbReference type="ARBA" id="ARBA00047332"/>
    </source>
</evidence>
<evidence type="ECO:0000256" key="5">
    <source>
        <dbReference type="ARBA" id="ARBA00022603"/>
    </source>
</evidence>
<evidence type="ECO:0000256" key="21">
    <source>
        <dbReference type="ARBA" id="ARBA00031012"/>
    </source>
</evidence>
<evidence type="ECO:0000256" key="24">
    <source>
        <dbReference type="ARBA" id="ARBA00048548"/>
    </source>
</evidence>
<evidence type="ECO:0000256" key="11">
    <source>
        <dbReference type="ARBA" id="ARBA00022801"/>
    </source>
</evidence>
<comment type="catalytic activity">
    <reaction evidence="18">
        <text>a 5'-end (5'-triphosphoguanosine)-(2'-O-methyladenylyl)-adenylyl-cytidylyl-adenosine in mRNA + S-adenosyl-L-methionine = a 5'-end (N(7)-methyl 5'-triphosphoguanosine)-(2'-O-methyladenylyl)-adenylyl-cytidylyl-adenosine in mRNA + S-adenosyl-L-homocysteine</text>
        <dbReference type="Rhea" id="RHEA:65440"/>
        <dbReference type="Rhea" id="RHEA-COMP:16798"/>
        <dbReference type="Rhea" id="RHEA-COMP:16801"/>
        <dbReference type="ChEBI" id="CHEBI:57856"/>
        <dbReference type="ChEBI" id="CHEBI:59789"/>
        <dbReference type="ChEBI" id="CHEBI:156482"/>
        <dbReference type="ChEBI" id="CHEBI:156483"/>
    </reaction>
</comment>
<sequence>MSQTQVQFSPHLLVFERKFDIALRKSHGQSWKARQSAGEPSPDDEFLLEACQMVERHKFEWEDVQINVNIFPLIFRQICYTSSDNYNLKSNIIPIIKRSVNIIKCSVETQLGWLNKNCDNNMNPLKNNSVQNMLSWSNSTILCRLWNVLKPLDTLVNMLPNTEMPKFFDEDHDSHRHRKLKACFYNNKILPFKICWSRHSCIIIMRQSGMKYLLPRSYVLMIHNKIADILSVLILAYSSPQQCYPDYDPLGTIESFIDKWSQLALTHKQQFFGISKILEALVIGETLIKVEGSANSAFLKSVVYGCEESTGFSYFGSDLEYILQNASTPLAHELGCLSKIMGHPFCDVEAGSEELRQKVTEEKRIDHQAVIDCIRHAKRHFLTRYYHRHNRYPPVKMQIGISRSLQTALLRNLPFSSPIVIKTAGSISLTDFDHVELVPLKEFNMVENFLPYVKDRTVSMLRHKVLRKYINEDQDLKQDWKETRLLLCYLMLPEEQTSHREYIEMFTAGLWEDIQDYLVIRLVPKEKEHKVNPRGFGCKTLLDRARGIVQELNVADFLQDYSDEQAMTLGELDLIKKLESFRKLRLAYSGHTAIYLNVDASSWNSRFRHEAVGPVMSSTLDLIYNNTIFSKTHLAYQNSFIYVPDVDKCYHWDGQLGGIEGLNQDTWVYVYTHQIKVCFQQLNHPFYILCKGDDLRVCVLISPEILQDYSIQQIKTELMNKISSIGAKFGHVMKVEDSYASETYFAFSKNAVVKDIEQPQTFRKIMKAYGSNNAFLSTIDDYIASSFSNSHSASKTGPSPVACYIVGLWWMCHYLLTHPEYSKLDDMQLCALTLTPNLVGGFPIIFLHNFFTRAESDLLPPFLDLLFYTKTSNNELHQSLLNMLCHVVKDPYECFTAFLIDPYCLPLSLPKTPQTILRSEVSRIIKKKTRNESIRDLFEAQADPINEHIIESLYRSKIWNAKLYCALYDSSPDGIIRELTRKFETGRSVYDVIVLNTSVGMTRRILTRCIKAEKEMCLFRVRLLKGHLNNSQNLLTIQDYTLCSTQVAQRLRDRLWNHKVESITQPCLQHLLLIGAPSWFGISEHALDNHFEYQLDVTPPSYKESWLFSIGQYNPFLGSTTGRGLSAPEVQITTKNLYANKIHKLLELYKWSHMSGVDDQGTQFTSNFHELVDQLLQMYTGKTGAQLSPFSGQRLSKRTVQQRLKVNQYKTSIVPNTLHNVYSRFIGISRTHILLEQSLNHYRINFLHAYCHVISVWASKLWVGQQPYITNKLWAVTTPCNYCMAPIEETPIILPLLRKLPPPRLFRIELSLQELSKIQDEVDNYEMPGYYVADDPEEKISKDQAERAVIQFYLNNHIYKRSKCQTTYTQHRMSSSGYKVLSTWGLKTGGADVTGMDLKYISLASLVNEACLPITLYIQTKFEHIQMATMYTQLAASPSSELPWNSIVSEISTSGRAYDLLSYLRKTFPGIICSMYDNEESLSILFGVCCYHQFYYSPIIPKNIAFMSRLQDDEFNDIILSRIKLIHTKYYCSTFCKVIRAKGELIKGFTRKYLCLAVFGACHNPITTDIKTVHTRTLNTQGSVIFTLHQLYPYEECFDLMTRWSDGEVDADEYLMQHLMRCNPKPNWPELITEVAETEEYEKERIYREAVEIGNKFIISAYKTDPISALNVLRLSYEHIKLPKAPPHHDNGKLFELNKKPVEYHCTFKIDGICTNHSLKDIPSFVSDQDDVLWADTMFNQRWLTRPVGIANISMSRLLFLLHDLKLLSMPDGLTCVCFGDGYGGYLTVLNNVLKNSTIVYNTYPNQHSSDPIPIELQADFINNNTINRELLSKGIYDMEQTHVMDWHFIRTPKTDIVTNDAENLELNTPVRRRMLMNVCYFYAKTGRGRSIMISKIYLQEHPIILSMIAYLQPYVSMMYLVVSKSSSLNGEVYLVCQKPEVVFDNLAIVPNFSTIYPSMTNMRKLDRFMRAYETKIRQDSGGTDSLLINPHYSESLKRMIKILPSFGLTKMEEVAKLVVPLALRVQRNKSVRNWINQLQHHINENIQATKDELLNARTSVDKRLYDTKMHKTIINQRLLHLAGFSHALARYEDRRSTITVQSAQDAYSIYIDWWNNQLGTDLTDNIRDPPQISHGYRVEPNKWFMAGLRWGVAHLCFNTAARS</sequence>
<comment type="catalytic activity">
    <reaction evidence="24">
        <text>GTP + H2O = GDP + phosphate + H(+)</text>
        <dbReference type="Rhea" id="RHEA:19669"/>
        <dbReference type="ChEBI" id="CHEBI:15377"/>
        <dbReference type="ChEBI" id="CHEBI:15378"/>
        <dbReference type="ChEBI" id="CHEBI:37565"/>
        <dbReference type="ChEBI" id="CHEBI:43474"/>
        <dbReference type="ChEBI" id="CHEBI:58189"/>
    </reaction>
</comment>
<proteinExistence type="predicted"/>
<dbReference type="GO" id="GO:0004482">
    <property type="term" value="F:mRNA 5'-cap (guanine-N7-)-methyltransferase activity"/>
    <property type="evidence" value="ECO:0007669"/>
    <property type="project" value="InterPro"/>
</dbReference>
<dbReference type="GO" id="GO:0016787">
    <property type="term" value="F:hydrolase activity"/>
    <property type="evidence" value="ECO:0007669"/>
    <property type="project" value="UniProtKB-KW"/>
</dbReference>
<reference evidence="27" key="1">
    <citation type="journal article" date="2020" name="mSystems">
        <title>Abundant and Diverse RNA Viruses in Insects Revealed by RNA-Seq Analysis: Ecological and Evolutionary Implications.</title>
        <authorList>
            <person name="Wu H."/>
            <person name="Pang R."/>
            <person name="Cheng T."/>
            <person name="Xue L."/>
            <person name="Zeng H."/>
            <person name="Lei T."/>
            <person name="Chen M."/>
            <person name="Wu S."/>
            <person name="Ding Y."/>
            <person name="Zhang J."/>
            <person name="Shi M."/>
            <person name="Wu Q."/>
        </authorList>
    </citation>
    <scope>NUCLEOTIDE SEQUENCE</scope>
    <source>
        <strain evidence="27">USA/2013</strain>
    </source>
</reference>
<evidence type="ECO:0000256" key="8">
    <source>
        <dbReference type="ARBA" id="ARBA00022691"/>
    </source>
</evidence>
<keyword evidence="28" id="KW-1185">Reference proteome</keyword>
<keyword evidence="5" id="KW-0489">Methyltransferase</keyword>
<evidence type="ECO:0000256" key="23">
    <source>
        <dbReference type="ARBA" id="ARBA00047370"/>
    </source>
</evidence>
<keyword evidence="16" id="KW-0511">Multifunctional enzyme</keyword>
<name>A0A916LL31_9VIRU</name>
<evidence type="ECO:0000256" key="16">
    <source>
        <dbReference type="ARBA" id="ARBA00023268"/>
    </source>
</evidence>
<keyword evidence="11" id="KW-0378">Hydrolase</keyword>
<comment type="catalytic activity">
    <reaction evidence="17">
        <text>a 5'-end triphospho-adenylyl-adenylyl-cytidylyl-adenosine in mRNA + GDP + H(+) = a 5'-end (5'-triphosphoguanosine)-adenylyl-adenylyl-cytidylyl-adenosine in mRNA + diphosphate</text>
        <dbReference type="Rhea" id="RHEA:65436"/>
        <dbReference type="Rhea" id="RHEA-COMP:16797"/>
        <dbReference type="Rhea" id="RHEA-COMP:16799"/>
        <dbReference type="ChEBI" id="CHEBI:15378"/>
        <dbReference type="ChEBI" id="CHEBI:33019"/>
        <dbReference type="ChEBI" id="CHEBI:58189"/>
        <dbReference type="ChEBI" id="CHEBI:156484"/>
        <dbReference type="ChEBI" id="CHEBI:156503"/>
        <dbReference type="EC" id="2.7.7.88"/>
    </reaction>
</comment>
<dbReference type="KEGG" id="vg:80541067"/>
<feature type="domain" description="Mononegavirus-type SAM-dependent 2'-O-MTase" evidence="26">
    <location>
        <begin position="1746"/>
        <end position="1937"/>
    </location>
</feature>
<evidence type="ECO:0000256" key="20">
    <source>
        <dbReference type="ARBA" id="ARBA00030436"/>
    </source>
</evidence>
<dbReference type="EC" id="2.7.7.88" evidence="3"/>
<dbReference type="GeneID" id="80541067"/>
<dbReference type="Pfam" id="PF14318">
    <property type="entry name" value="Mononeg_mRNAcap"/>
    <property type="match status" value="1"/>
</dbReference>
<dbReference type="EC" id="2.7.7.48" evidence="2"/>
<dbReference type="EC" id="2.1.1.375" evidence="19"/>
<comment type="catalytic activity">
    <reaction evidence="23">
        <text>a 5'-end (5'-triphosphoguanosine)-adenylyl-adenylyl-cytidylyl-adenosine in mRNA + 2 S-adenosyl-L-methionine = a 5'-end (N(7)-methyl 5'-triphosphoguanosine)-(2'-O-methyladenylyl)-adenylyl-cytidylyl-adenosine in mRNA + 2 S-adenosyl-L-homocysteine + H(+)</text>
        <dbReference type="Rhea" id="RHEA:65376"/>
        <dbReference type="Rhea" id="RHEA-COMP:16797"/>
        <dbReference type="Rhea" id="RHEA-COMP:16798"/>
        <dbReference type="ChEBI" id="CHEBI:15378"/>
        <dbReference type="ChEBI" id="CHEBI:57856"/>
        <dbReference type="ChEBI" id="CHEBI:59789"/>
        <dbReference type="ChEBI" id="CHEBI:156483"/>
        <dbReference type="ChEBI" id="CHEBI:156484"/>
        <dbReference type="EC" id="2.1.1.375"/>
    </reaction>
</comment>
<feature type="domain" description="RdRp catalytic" evidence="25">
    <location>
        <begin position="592"/>
        <end position="755"/>
    </location>
</feature>
<organism evidence="27 28">
    <name type="scientific">Belostoma flumineum mononega-like virus</name>
    <dbReference type="NCBI Taxonomy" id="2968921"/>
    <lineage>
        <taxon>Viruses</taxon>
        <taxon>Riboviria</taxon>
        <taxon>Orthornavirae</taxon>
        <taxon>Negarnaviricota</taxon>
        <taxon>Haploviricotina</taxon>
        <taxon>Monjiviricetes</taxon>
        <taxon>Jingchuvirales</taxon>
        <taxon>Chuviridae</taxon>
        <taxon>Mivirus</taxon>
        <taxon>Mivirus belostomatis</taxon>
    </lineage>
</organism>
<evidence type="ECO:0000256" key="18">
    <source>
        <dbReference type="ARBA" id="ARBA00024499"/>
    </source>
</evidence>
<dbReference type="PROSITE" id="PS51590">
    <property type="entry name" value="SAM_MT_MNV_L"/>
    <property type="match status" value="1"/>
</dbReference>
<evidence type="ECO:0000256" key="17">
    <source>
        <dbReference type="ARBA" id="ARBA00024494"/>
    </source>
</evidence>
<dbReference type="InterPro" id="IPR026890">
    <property type="entry name" value="Mononeg_mRNAcap"/>
</dbReference>
<evidence type="ECO:0000256" key="1">
    <source>
        <dbReference type="ARBA" id="ARBA00004328"/>
    </source>
</evidence>
<evidence type="ECO:0000313" key="27">
    <source>
        <dbReference type="EMBL" id="DAZ90591.1"/>
    </source>
</evidence>